<evidence type="ECO:0000256" key="1">
    <source>
        <dbReference type="SAM" id="SignalP"/>
    </source>
</evidence>
<keyword evidence="1" id="KW-0732">Signal</keyword>
<feature type="chain" id="PRO_5045306165" evidence="1">
    <location>
        <begin position="27"/>
        <end position="447"/>
    </location>
</feature>
<dbReference type="InterPro" id="IPR036937">
    <property type="entry name" value="Adhesion_dom_fimbrial_sf"/>
</dbReference>
<feature type="domain" description="Fimbrial-type adhesion" evidence="2">
    <location>
        <begin position="268"/>
        <end position="447"/>
    </location>
</feature>
<feature type="signal peptide" evidence="1">
    <location>
        <begin position="1"/>
        <end position="26"/>
    </location>
</feature>
<dbReference type="SUPFAM" id="SSF49401">
    <property type="entry name" value="Bacterial adhesins"/>
    <property type="match status" value="1"/>
</dbReference>
<evidence type="ECO:0000313" key="3">
    <source>
        <dbReference type="EMBL" id="TPV28284.1"/>
    </source>
</evidence>
<proteinExistence type="predicted"/>
<evidence type="ECO:0000259" key="2">
    <source>
        <dbReference type="Pfam" id="PF00419"/>
    </source>
</evidence>
<sequence>MKTAHSRLKIWLLASAFIVCTPAAQAICHKITKAGDRFNELPQEVVNRGYIAKSWGTGTGDAISAKLDFGAISIGTGADSLAPAGTVLASADMPFLTKGLNVAYQANQIVYKCALSDADSLYEIYALAASYGAEYGGKAVSDVEGGYRTPAQHIAYRITNLKTGLYYKSEWQERKLTADDYITVGSHIYIPASSFSSATFELIKSDDDFGLPTRNAFGQITVPQGYIAIRTPFINNINKTGEVAYPPSSGYASAVWSMRGGNTTVIQGKNCLVGDFDQVVTLPTISANDLSNGMTSSNTFSVEINCEKGAVSGTESSDSKPPVAMGFLVTQPTALAQADALGLKTSAGGISHLLDNNYGTQGVAKGVGIRIYAGSRALNLLSSNAITGTGSEAGWYGFTELLSKTGLSLKGDKSYAGVFTASLEQLPGQTAQGGSVNAQAQILVSLQ</sequence>
<dbReference type="Gene3D" id="2.60.40.1090">
    <property type="entry name" value="Fimbrial-type adhesion domain"/>
    <property type="match status" value="1"/>
</dbReference>
<dbReference type="PIRSF" id="PIRSF029766">
    <property type="entry name" value="UCP029766"/>
    <property type="match status" value="1"/>
</dbReference>
<protein>
    <submittedName>
        <fullName evidence="3">Fimbrial protein</fullName>
    </submittedName>
</protein>
<dbReference type="RefSeq" id="WP_140923727.1">
    <property type="nucleotide sequence ID" value="NZ_CP110474.1"/>
</dbReference>
<dbReference type="InterPro" id="IPR008966">
    <property type="entry name" value="Adhesion_dom_sf"/>
</dbReference>
<dbReference type="Proteomes" id="UP000316142">
    <property type="component" value="Unassembled WGS sequence"/>
</dbReference>
<accession>A0ABY2Z8C7</accession>
<keyword evidence="4" id="KW-1185">Reference proteome</keyword>
<name>A0ABY2Z8C7_9GAMM</name>
<dbReference type="GeneID" id="93534925"/>
<evidence type="ECO:0000313" key="4">
    <source>
        <dbReference type="Proteomes" id="UP000316142"/>
    </source>
</evidence>
<comment type="caution">
    <text evidence="3">The sequence shown here is derived from an EMBL/GenBank/DDBJ whole genome shotgun (WGS) entry which is preliminary data.</text>
</comment>
<dbReference type="Pfam" id="PF00419">
    <property type="entry name" value="Fimbrial"/>
    <property type="match status" value="1"/>
</dbReference>
<organism evidence="3 4">
    <name type="scientific">Pantoea anthophila</name>
    <dbReference type="NCBI Taxonomy" id="470931"/>
    <lineage>
        <taxon>Bacteria</taxon>
        <taxon>Pseudomonadati</taxon>
        <taxon>Pseudomonadota</taxon>
        <taxon>Gammaproteobacteria</taxon>
        <taxon>Enterobacterales</taxon>
        <taxon>Erwiniaceae</taxon>
        <taxon>Pantoea</taxon>
    </lineage>
</organism>
<gene>
    <name evidence="3" type="ORF">FJW00_09070</name>
</gene>
<reference evidence="3 4" key="1">
    <citation type="submission" date="2019-06" db="EMBL/GenBank/DDBJ databases">
        <title>Taxogenomics and systematics of the genus Pantoea.</title>
        <authorList>
            <person name="Tambong J.T."/>
        </authorList>
    </citation>
    <scope>NUCLEOTIDE SEQUENCE [LARGE SCALE GENOMIC DNA]</scope>
    <source>
        <strain evidence="3 4">LMG 2558</strain>
    </source>
</reference>
<dbReference type="InterPro" id="IPR011228">
    <property type="entry name" value="UCP029766"/>
</dbReference>
<dbReference type="EMBL" id="VHIZ01000038">
    <property type="protein sequence ID" value="TPV28284.1"/>
    <property type="molecule type" value="Genomic_DNA"/>
</dbReference>
<dbReference type="InterPro" id="IPR000259">
    <property type="entry name" value="Adhesion_dom_fimbrial"/>
</dbReference>